<reference evidence="3" key="1">
    <citation type="submission" date="2020-10" db="EMBL/GenBank/DDBJ databases">
        <authorList>
            <person name="Gilroy R."/>
        </authorList>
    </citation>
    <scope>NUCLEOTIDE SEQUENCE</scope>
    <source>
        <strain evidence="3">2889</strain>
    </source>
</reference>
<dbReference type="InterPro" id="IPR046863">
    <property type="entry name" value="MbnP-like_dom"/>
</dbReference>
<reference evidence="3" key="2">
    <citation type="journal article" date="2021" name="PeerJ">
        <title>Extensive microbial diversity within the chicken gut microbiome revealed by metagenomics and culture.</title>
        <authorList>
            <person name="Gilroy R."/>
            <person name="Ravi A."/>
            <person name="Getino M."/>
            <person name="Pursley I."/>
            <person name="Horton D.L."/>
            <person name="Alikhan N.F."/>
            <person name="Baker D."/>
            <person name="Gharbi K."/>
            <person name="Hall N."/>
            <person name="Watson M."/>
            <person name="Adriaenssens E.M."/>
            <person name="Foster-Nyarko E."/>
            <person name="Jarju S."/>
            <person name="Secka A."/>
            <person name="Antonio M."/>
            <person name="Oren A."/>
            <person name="Chaudhuri R.R."/>
            <person name="La Ragione R."/>
            <person name="Hildebrand F."/>
            <person name="Pallen M.J."/>
        </authorList>
    </citation>
    <scope>NUCLEOTIDE SEQUENCE</scope>
    <source>
        <strain evidence="3">2889</strain>
    </source>
</reference>
<organism evidence="3 4">
    <name type="scientific">Candidatus Pullibacteroides excrementavium</name>
    <dbReference type="NCBI Taxonomy" id="2840905"/>
    <lineage>
        <taxon>Bacteria</taxon>
        <taxon>Pseudomonadati</taxon>
        <taxon>Bacteroidota</taxon>
        <taxon>Bacteroidia</taxon>
        <taxon>Bacteroidales</taxon>
        <taxon>Candidatus Pullibacteroides</taxon>
    </lineage>
</organism>
<feature type="chain" id="PRO_5039468859" description="Copper-binding protein MbnP-like domain-containing protein" evidence="1">
    <location>
        <begin position="27"/>
        <end position="263"/>
    </location>
</feature>
<protein>
    <recommendedName>
        <fullName evidence="2">Copper-binding protein MbnP-like domain-containing protein</fullName>
    </recommendedName>
</protein>
<feature type="domain" description="Copper-binding protein MbnP-like" evidence="2">
    <location>
        <begin position="31"/>
        <end position="237"/>
    </location>
</feature>
<evidence type="ECO:0000313" key="3">
    <source>
        <dbReference type="EMBL" id="MBO8432060.1"/>
    </source>
</evidence>
<dbReference type="PROSITE" id="PS51257">
    <property type="entry name" value="PROKAR_LIPOPROTEIN"/>
    <property type="match status" value="1"/>
</dbReference>
<dbReference type="Pfam" id="PF20243">
    <property type="entry name" value="MbnP"/>
    <property type="match status" value="1"/>
</dbReference>
<name>A0A9D9DSD4_9BACT</name>
<keyword evidence="1" id="KW-0732">Signal</keyword>
<dbReference type="Proteomes" id="UP000823612">
    <property type="component" value="Unassembled WGS sequence"/>
</dbReference>
<gene>
    <name evidence="3" type="ORF">IAB08_02040</name>
</gene>
<evidence type="ECO:0000256" key="1">
    <source>
        <dbReference type="SAM" id="SignalP"/>
    </source>
</evidence>
<evidence type="ECO:0000259" key="2">
    <source>
        <dbReference type="Pfam" id="PF20243"/>
    </source>
</evidence>
<comment type="caution">
    <text evidence="3">The sequence shown here is derived from an EMBL/GenBank/DDBJ whole genome shotgun (WGS) entry which is preliminary data.</text>
</comment>
<sequence length="263" mass="30388">MMHIRFLSCRRLALLLLPLALLSCQRDPMEGGFNFSFSFSFEGEPLSYDSIVYTIASGNQIRVSNIQYFISDVALVDNAGNRHRFQDSANQIHYIDSDIPTTLHWETGEAFETGVYQYIEFTYGLDSLTNRNYIFRNPPESDMFWPEALGGGYHYMKLNGYWRNAEDSLSDQWETFGFHAGIGQTWQGETAVAFHQNYRRLTDTVRIFLTEGETRELSLNMEVAEWFRDPHVWDFNEFGGAVMQNQEAQQVIKDNATGVFSVR</sequence>
<feature type="signal peptide" evidence="1">
    <location>
        <begin position="1"/>
        <end position="26"/>
    </location>
</feature>
<accession>A0A9D9DSD4</accession>
<evidence type="ECO:0000313" key="4">
    <source>
        <dbReference type="Proteomes" id="UP000823612"/>
    </source>
</evidence>
<proteinExistence type="predicted"/>
<dbReference type="EMBL" id="JADIMZ010000028">
    <property type="protein sequence ID" value="MBO8432060.1"/>
    <property type="molecule type" value="Genomic_DNA"/>
</dbReference>
<dbReference type="AlphaFoldDB" id="A0A9D9DSD4"/>